<accession>A0A1G9J208</accession>
<dbReference type="EMBL" id="FNGW01000001">
    <property type="protein sequence ID" value="SDL31537.1"/>
    <property type="molecule type" value="Genomic_DNA"/>
</dbReference>
<dbReference type="Proteomes" id="UP000199068">
    <property type="component" value="Unassembled WGS sequence"/>
</dbReference>
<reference evidence="1 2" key="1">
    <citation type="submission" date="2016-10" db="EMBL/GenBank/DDBJ databases">
        <authorList>
            <person name="de Groot N.N."/>
        </authorList>
    </citation>
    <scope>NUCLEOTIDE SEQUENCE [LARGE SCALE GENOMIC DNA]</scope>
    <source>
        <strain evidence="1 2">DSM 797</strain>
    </source>
</reference>
<gene>
    <name evidence="1" type="ORF">SAMN04515677_101476</name>
</gene>
<proteinExistence type="predicted"/>
<organism evidence="1 2">
    <name type="scientific">Romboutsia lituseburensis DSM 797</name>
    <dbReference type="NCBI Taxonomy" id="1121325"/>
    <lineage>
        <taxon>Bacteria</taxon>
        <taxon>Bacillati</taxon>
        <taxon>Bacillota</taxon>
        <taxon>Clostridia</taxon>
        <taxon>Peptostreptococcales</taxon>
        <taxon>Peptostreptococcaceae</taxon>
        <taxon>Romboutsia</taxon>
    </lineage>
</organism>
<evidence type="ECO:0000313" key="1">
    <source>
        <dbReference type="EMBL" id="SDL31537.1"/>
    </source>
</evidence>
<dbReference type="RefSeq" id="WP_092722841.1">
    <property type="nucleotide sequence ID" value="NZ_FNGW01000001.1"/>
</dbReference>
<dbReference type="AlphaFoldDB" id="A0A1G9J208"/>
<sequence>MKKYEVFREIYNPCAGVYIFDSNFPNEIETDDIEKSLRSWIPVDFPEYVKDVFSDGSIVYLLKLPRMERYTFCEI</sequence>
<protein>
    <submittedName>
        <fullName evidence="1">Uncharacterized protein</fullName>
    </submittedName>
</protein>
<keyword evidence="2" id="KW-1185">Reference proteome</keyword>
<dbReference type="STRING" id="1121325.SAMN04515677_101476"/>
<evidence type="ECO:0000313" key="2">
    <source>
        <dbReference type="Proteomes" id="UP000199068"/>
    </source>
</evidence>
<name>A0A1G9J208_9FIRM</name>